<evidence type="ECO:0000259" key="13">
    <source>
        <dbReference type="PROSITE" id="PS50860"/>
    </source>
</evidence>
<evidence type="ECO:0000313" key="15">
    <source>
        <dbReference type="Proteomes" id="UP000316726"/>
    </source>
</evidence>
<evidence type="ECO:0000256" key="6">
    <source>
        <dbReference type="ARBA" id="ARBA00022833"/>
    </source>
</evidence>
<gene>
    <name evidence="14" type="ORF">A3770_02p13300</name>
</gene>
<evidence type="ECO:0000256" key="3">
    <source>
        <dbReference type="ARBA" id="ARBA00022598"/>
    </source>
</evidence>
<feature type="domain" description="Alanyl-transfer RNA synthetases family profile" evidence="13">
    <location>
        <begin position="171"/>
        <end position="883"/>
    </location>
</feature>
<comment type="domain">
    <text evidence="12">Consists of three domains; the N-terminal catalytic domain, the editing domain and the C-terminal C-Ala domain. The editing domain removes incorrectly charged amino acids, while the C-Ala domain, along with tRNA(Ala), serves as a bridge to cooperatively bring together the editing and aminoacylation centers thus stimulating deacylation of misacylated tRNAs.</text>
</comment>
<dbReference type="SUPFAM" id="SSF101353">
    <property type="entry name" value="Putative anticodon-binding domain of alanyl-tRNA synthetase (AlaRS)"/>
    <property type="match status" value="1"/>
</dbReference>
<dbReference type="Pfam" id="PF02272">
    <property type="entry name" value="DHHA1"/>
    <property type="match status" value="1"/>
</dbReference>
<dbReference type="HAMAP" id="MF_00036_B">
    <property type="entry name" value="Ala_tRNA_synth_B"/>
    <property type="match status" value="1"/>
</dbReference>
<evidence type="ECO:0000256" key="5">
    <source>
        <dbReference type="ARBA" id="ARBA00022741"/>
    </source>
</evidence>
<comment type="similarity">
    <text evidence="1">Belongs to the class-II aminoacyl-tRNA synthetase family. Alax-L subfamily.</text>
</comment>
<dbReference type="InterPro" id="IPR023033">
    <property type="entry name" value="Ala_tRNA_ligase_euk/bac"/>
</dbReference>
<dbReference type="FunFam" id="3.30.54.20:FF:000001">
    <property type="entry name" value="Alanine--tRNA ligase"/>
    <property type="match status" value="1"/>
</dbReference>
<dbReference type="PANTHER" id="PTHR11777:SF9">
    <property type="entry name" value="ALANINE--TRNA LIGASE, CYTOPLASMIC"/>
    <property type="match status" value="1"/>
</dbReference>
<evidence type="ECO:0000256" key="1">
    <source>
        <dbReference type="ARBA" id="ARBA00008429"/>
    </source>
</evidence>
<dbReference type="GO" id="GO:0005829">
    <property type="term" value="C:cytosol"/>
    <property type="evidence" value="ECO:0007669"/>
    <property type="project" value="TreeGrafter"/>
</dbReference>
<dbReference type="InterPro" id="IPR002318">
    <property type="entry name" value="Ala-tRNA-lgiase_IIc"/>
</dbReference>
<organism evidence="14 15">
    <name type="scientific">Chloropicon primus</name>
    <dbReference type="NCBI Taxonomy" id="1764295"/>
    <lineage>
        <taxon>Eukaryota</taxon>
        <taxon>Viridiplantae</taxon>
        <taxon>Chlorophyta</taxon>
        <taxon>Chloropicophyceae</taxon>
        <taxon>Chloropicales</taxon>
        <taxon>Chloropicaceae</taxon>
        <taxon>Chloropicon</taxon>
    </lineage>
</organism>
<evidence type="ECO:0000256" key="2">
    <source>
        <dbReference type="ARBA" id="ARBA00022555"/>
    </source>
</evidence>
<evidence type="ECO:0000313" key="14">
    <source>
        <dbReference type="EMBL" id="QDZ18812.1"/>
    </source>
</evidence>
<keyword evidence="10" id="KW-0809">Transit peptide</keyword>
<keyword evidence="5 12" id="KW-0547">Nucleotide-binding</keyword>
<dbReference type="InterPro" id="IPR045864">
    <property type="entry name" value="aa-tRNA-synth_II/BPL/LPL"/>
</dbReference>
<feature type="binding site" evidence="12">
    <location>
        <position position="733"/>
    </location>
    <ligand>
        <name>Zn(2+)</name>
        <dbReference type="ChEBI" id="CHEBI:29105"/>
    </ligand>
</feature>
<dbReference type="GO" id="GO:0070143">
    <property type="term" value="P:mitochondrial alanyl-tRNA aminoacylation"/>
    <property type="evidence" value="ECO:0007669"/>
    <property type="project" value="UniProtKB-UniRule"/>
</dbReference>
<dbReference type="CDD" id="cd00673">
    <property type="entry name" value="AlaRS_core"/>
    <property type="match status" value="1"/>
</dbReference>
<evidence type="ECO:0000256" key="12">
    <source>
        <dbReference type="HAMAP-Rule" id="MF_03133"/>
    </source>
</evidence>
<reference evidence="14 15" key="1">
    <citation type="submission" date="2018-07" db="EMBL/GenBank/DDBJ databases">
        <title>The complete nuclear genome of the prasinophyte Chloropicon primus (CCMP1205).</title>
        <authorList>
            <person name="Pombert J.-F."/>
            <person name="Otis C."/>
            <person name="Turmel M."/>
            <person name="Lemieux C."/>
        </authorList>
    </citation>
    <scope>NUCLEOTIDE SEQUENCE [LARGE SCALE GENOMIC DNA]</scope>
    <source>
        <strain evidence="14 15">CCMP1205</strain>
    </source>
</reference>
<keyword evidence="4 12" id="KW-0479">Metal-binding</keyword>
<comment type="cofactor">
    <cofactor evidence="12">
        <name>Zn(2+)</name>
        <dbReference type="ChEBI" id="CHEBI:29105"/>
    </cofactor>
    <text evidence="12">Binds 1 zinc ion per subunit.</text>
</comment>
<keyword evidence="12" id="KW-0496">Mitochondrion</keyword>
<dbReference type="GO" id="GO:0005739">
    <property type="term" value="C:mitochondrion"/>
    <property type="evidence" value="ECO:0007669"/>
    <property type="project" value="UniProtKB-SubCell"/>
</dbReference>
<sequence length="1053" mass="114110">MADKLKAMTKRSACSLLSKGNKGVVLGVRATPVRWSTTSAPSSSCLVPAVQVPASYSYSPSYSPLRTTSSCGASSKRSALMMAKMKATGLSQQSFASCGTAWSSRAFVGTAHRAEAARWKGEGTGGSGLRRSLAGCGSARVVGCGSSPSTEVKTAAAGSSQETDGTAAGVLGGSEIRKRFIDFYVSRGHKHLPSSSLVPDDPTVLLTIAGMLQFKPIFLGQEKKKYDCCTTTQKCVRTNDIENVGVTARHHTFFEMLGNFSFGDYFKEGAIRHAWELCTKVFPLNPERIWISVYKDDDESYEIWEKSIGIPKERIVRLGEKDNFWSSGPTGPCGPCTELYYDFSPELGAEGADLEDDDRFIEFYNLVFMQYNRTPDKELEPLKVKCVDTGMGLERMAQILQGKPNNYETDLIYPLMEKACASAGVEYHKLDERMKQACKVIGDHTRAVVYLISDGVTPSNIGRGYIVRRLLRRVVLKGRLLGAEKGKLFTPEIAEIAVGMSNDCDPEVAKNSQRILSEIAREEERFVKTLDRGEAILSDLLEKASTDKSKSLKGADAFMLYDTYGFPLEITQELAAEKGIDVDLEGFERAMEDARTLSRSAHEAVDMTLNDYEGTLAKTLPSTEFCGYTDLDAESEVLSVIKDKEQVSSSQEGEKIKLVLDRTPFYAESGGQVGDRGVLVSDNCKVNVVDVQKVAGGLLYLHEGIVEEGSLAVGDRVSAQVDKKFRDGCKIHHTSTHLLQTALKSVLGDDVCQAGSIVKPDTLRFDFNYPEAMTGAQIKEVERLVNSWVAGNNETVVDEMPIAEAKAKGATAMFGEKYGDVVRVVSVMSEQGESVSMELCGGTHVERTQEIRGLKVVSESGIASGIRRIEAVAGDQVIDYLGAADDIVKSLSSQLKIKREEIVPRISTLMNDLKASQGMVSKLKEELAVAKTAALAGKVVSINGFKAVFESIDDMDSKVLSAAAQQLQSSLGEDAAVVLVTKVSDKKVSLVAAFGADLLERKMHAGKFVSSVAEVCGGKGGGRPNLAQAGGTDPSKIEEAVRYAETQFKELSQ</sequence>
<keyword evidence="11 12" id="KW-0030">Aminoacyl-tRNA synthetase</keyword>
<dbReference type="PANTHER" id="PTHR11777">
    <property type="entry name" value="ALANYL-TRNA SYNTHETASE"/>
    <property type="match status" value="1"/>
</dbReference>
<keyword evidence="2 12" id="KW-0820">tRNA-binding</keyword>
<dbReference type="Gene3D" id="3.10.310.40">
    <property type="match status" value="1"/>
</dbReference>
<proteinExistence type="inferred from homology"/>
<evidence type="ECO:0000256" key="10">
    <source>
        <dbReference type="ARBA" id="ARBA00022946"/>
    </source>
</evidence>
<name>A0A5B8MHH2_9CHLO</name>
<keyword evidence="12" id="KW-0963">Cytoplasm</keyword>
<keyword evidence="9 12" id="KW-0648">Protein biosynthesis</keyword>
<dbReference type="Gene3D" id="3.30.930.10">
    <property type="entry name" value="Bira Bifunctional Protein, Domain 2"/>
    <property type="match status" value="1"/>
</dbReference>
<feature type="binding site" evidence="12">
    <location>
        <position position="840"/>
    </location>
    <ligand>
        <name>Zn(2+)</name>
        <dbReference type="ChEBI" id="CHEBI:29105"/>
    </ligand>
</feature>
<dbReference type="FunFam" id="2.40.30.130:FF:000001">
    <property type="entry name" value="Alanine--tRNA ligase"/>
    <property type="match status" value="1"/>
</dbReference>
<dbReference type="Gene3D" id="6.10.250.550">
    <property type="match status" value="1"/>
</dbReference>
<dbReference type="Proteomes" id="UP000316726">
    <property type="component" value="Chromosome 2"/>
</dbReference>
<dbReference type="InterPro" id="IPR018162">
    <property type="entry name" value="Ala-tRNA-ligase_IIc_anticod-bd"/>
</dbReference>
<evidence type="ECO:0000256" key="7">
    <source>
        <dbReference type="ARBA" id="ARBA00022840"/>
    </source>
</evidence>
<dbReference type="SMART" id="SM00863">
    <property type="entry name" value="tRNA_SAD"/>
    <property type="match status" value="1"/>
</dbReference>
<dbReference type="SUPFAM" id="SSF55681">
    <property type="entry name" value="Class II aaRS and biotin synthetases"/>
    <property type="match status" value="1"/>
</dbReference>
<dbReference type="Pfam" id="PF01411">
    <property type="entry name" value="tRNA-synt_2c"/>
    <property type="match status" value="1"/>
</dbReference>
<dbReference type="EC" id="6.1.1.7" evidence="12"/>
<dbReference type="EMBL" id="CP031035">
    <property type="protein sequence ID" value="QDZ18812.1"/>
    <property type="molecule type" value="Genomic_DNA"/>
</dbReference>
<comment type="subcellular location">
    <subcellularLocation>
        <location evidence="12">Mitochondrion</location>
    </subcellularLocation>
    <subcellularLocation>
        <location evidence="12">Cytoplasm</location>
    </subcellularLocation>
</comment>
<dbReference type="InterPro" id="IPR050058">
    <property type="entry name" value="Ala-tRNA_ligase"/>
</dbReference>
<dbReference type="Pfam" id="PF07973">
    <property type="entry name" value="tRNA_SAD"/>
    <property type="match status" value="1"/>
</dbReference>
<keyword evidence="6 12" id="KW-0862">Zinc</keyword>
<feature type="binding site" evidence="12">
    <location>
        <position position="844"/>
    </location>
    <ligand>
        <name>Zn(2+)</name>
        <dbReference type="ChEBI" id="CHEBI:29105"/>
    </ligand>
</feature>
<dbReference type="GO" id="GO:0004813">
    <property type="term" value="F:alanine-tRNA ligase activity"/>
    <property type="evidence" value="ECO:0007669"/>
    <property type="project" value="UniProtKB-UniRule"/>
</dbReference>
<evidence type="ECO:0000256" key="4">
    <source>
        <dbReference type="ARBA" id="ARBA00022723"/>
    </source>
</evidence>
<dbReference type="OrthoDB" id="2423964at2759"/>
<protein>
    <recommendedName>
        <fullName evidence="12">Alanine--tRNA ligase</fullName>
        <ecNumber evidence="12">6.1.1.7</ecNumber>
    </recommendedName>
    <alternativeName>
        <fullName evidence="12">Alanyl-tRNA synthetase</fullName>
        <shortName evidence="12">AlaRS</shortName>
    </alternativeName>
</protein>
<evidence type="ECO:0000256" key="11">
    <source>
        <dbReference type="ARBA" id="ARBA00023146"/>
    </source>
</evidence>
<dbReference type="InterPro" id="IPR018165">
    <property type="entry name" value="Ala-tRNA-synth_IIc_core"/>
</dbReference>
<dbReference type="InterPro" id="IPR018164">
    <property type="entry name" value="Ala-tRNA-synth_IIc_N"/>
</dbReference>
<comment type="function">
    <text evidence="12">Catalyzes the attachment of alanine to tRNA(Ala) in a two-step reaction: alanine is first activated by ATP to form Ala-AMP and then transferred to the acceptor end of tRNA(Ala). Also edits incorrectly charged tRNA(Ala) via its editing domain.</text>
</comment>
<dbReference type="InterPro" id="IPR018163">
    <property type="entry name" value="Thr/Ala-tRNA-synth_IIc_edit"/>
</dbReference>
<dbReference type="FunFam" id="3.10.310.40:FF:000001">
    <property type="entry name" value="Alanine--tRNA ligase"/>
    <property type="match status" value="1"/>
</dbReference>
<keyword evidence="15" id="KW-1185">Reference proteome</keyword>
<dbReference type="AlphaFoldDB" id="A0A5B8MHH2"/>
<dbReference type="InterPro" id="IPR009000">
    <property type="entry name" value="Transl_B-barrel_sf"/>
</dbReference>
<dbReference type="SUPFAM" id="SSF50447">
    <property type="entry name" value="Translation proteins"/>
    <property type="match status" value="1"/>
</dbReference>
<dbReference type="InterPro" id="IPR003156">
    <property type="entry name" value="DHHA1_dom"/>
</dbReference>
<dbReference type="Gene3D" id="2.40.30.130">
    <property type="match status" value="1"/>
</dbReference>
<comment type="catalytic activity">
    <reaction evidence="12">
        <text>tRNA(Ala) + L-alanine + ATP = L-alanyl-tRNA(Ala) + AMP + diphosphate</text>
        <dbReference type="Rhea" id="RHEA:12540"/>
        <dbReference type="Rhea" id="RHEA-COMP:9657"/>
        <dbReference type="Rhea" id="RHEA-COMP:9923"/>
        <dbReference type="ChEBI" id="CHEBI:30616"/>
        <dbReference type="ChEBI" id="CHEBI:33019"/>
        <dbReference type="ChEBI" id="CHEBI:57972"/>
        <dbReference type="ChEBI" id="CHEBI:78442"/>
        <dbReference type="ChEBI" id="CHEBI:78497"/>
        <dbReference type="ChEBI" id="CHEBI:456215"/>
        <dbReference type="EC" id="6.1.1.7"/>
    </reaction>
</comment>
<dbReference type="STRING" id="1764295.A0A5B8MHH2"/>
<dbReference type="NCBIfam" id="TIGR00344">
    <property type="entry name" value="alaS"/>
    <property type="match status" value="1"/>
</dbReference>
<dbReference type="GO" id="GO:0008270">
    <property type="term" value="F:zinc ion binding"/>
    <property type="evidence" value="ECO:0007669"/>
    <property type="project" value="UniProtKB-UniRule"/>
</dbReference>
<dbReference type="GO" id="GO:0000049">
    <property type="term" value="F:tRNA binding"/>
    <property type="evidence" value="ECO:0007669"/>
    <property type="project" value="UniProtKB-KW"/>
</dbReference>
<dbReference type="FunFam" id="3.30.980.10:FF:000004">
    <property type="entry name" value="Alanine--tRNA ligase, cytoplasmic"/>
    <property type="match status" value="1"/>
</dbReference>
<dbReference type="GO" id="GO:0002161">
    <property type="term" value="F:aminoacyl-tRNA deacylase activity"/>
    <property type="evidence" value="ECO:0007669"/>
    <property type="project" value="TreeGrafter"/>
</dbReference>
<keyword evidence="8 12" id="KW-0694">RNA-binding</keyword>
<dbReference type="InterPro" id="IPR012947">
    <property type="entry name" value="tRNA_SAD"/>
</dbReference>
<feature type="binding site" evidence="12">
    <location>
        <position position="737"/>
    </location>
    <ligand>
        <name>Zn(2+)</name>
        <dbReference type="ChEBI" id="CHEBI:29105"/>
    </ligand>
</feature>
<dbReference type="PROSITE" id="PS50860">
    <property type="entry name" value="AA_TRNA_LIGASE_II_ALA"/>
    <property type="match status" value="1"/>
</dbReference>
<dbReference type="Gene3D" id="3.30.980.10">
    <property type="entry name" value="Threonyl-trna Synthetase, Chain A, domain 2"/>
    <property type="match status" value="1"/>
</dbReference>
<accession>A0A5B8MHH2</accession>
<dbReference type="GO" id="GO:0005524">
    <property type="term" value="F:ATP binding"/>
    <property type="evidence" value="ECO:0007669"/>
    <property type="project" value="UniProtKB-UniRule"/>
</dbReference>
<dbReference type="SUPFAM" id="SSF55186">
    <property type="entry name" value="ThrRS/AlaRS common domain"/>
    <property type="match status" value="1"/>
</dbReference>
<keyword evidence="3 12" id="KW-0436">Ligase</keyword>
<evidence type="ECO:0000256" key="9">
    <source>
        <dbReference type="ARBA" id="ARBA00022917"/>
    </source>
</evidence>
<comment type="subunit">
    <text evidence="12">Monomer.</text>
</comment>
<dbReference type="PRINTS" id="PR00980">
    <property type="entry name" value="TRNASYNTHALA"/>
</dbReference>
<evidence type="ECO:0000256" key="8">
    <source>
        <dbReference type="ARBA" id="ARBA00022884"/>
    </source>
</evidence>
<dbReference type="FunFam" id="3.30.930.10:FF:000004">
    <property type="entry name" value="Alanine--tRNA ligase"/>
    <property type="match status" value="1"/>
</dbReference>
<dbReference type="Gene3D" id="3.30.54.20">
    <property type="match status" value="1"/>
</dbReference>
<keyword evidence="7 12" id="KW-0067">ATP-binding</keyword>